<keyword evidence="1" id="KW-0175">Coiled coil</keyword>
<name>A0A0J7NDK1_LASNI</name>
<feature type="coiled-coil region" evidence="1">
    <location>
        <begin position="907"/>
        <end position="934"/>
    </location>
</feature>
<proteinExistence type="predicted"/>
<evidence type="ECO:0000256" key="2">
    <source>
        <dbReference type="SAM" id="MobiDB-lite"/>
    </source>
</evidence>
<evidence type="ECO:0000313" key="3">
    <source>
        <dbReference type="EMBL" id="KMQ90585.1"/>
    </source>
</evidence>
<dbReference type="Proteomes" id="UP000036403">
    <property type="component" value="Unassembled WGS sequence"/>
</dbReference>
<feature type="compositionally biased region" description="Polar residues" evidence="2">
    <location>
        <begin position="1109"/>
        <end position="1123"/>
    </location>
</feature>
<feature type="region of interest" description="Disordered" evidence="2">
    <location>
        <begin position="1107"/>
        <end position="1142"/>
    </location>
</feature>
<comment type="caution">
    <text evidence="3">The sequence shown here is derived from an EMBL/GenBank/DDBJ whole genome shotgun (WGS) entry which is preliminary data.</text>
</comment>
<sequence>MLESKIFADNLLSIACLQGPIESPVVQSIALDILIWVVSIRLTRLRSTQNNAEIKALQLETIRSVQGRLSSLLQTCLLHAGRSIAHKCVKLIVLCSGGFYNIEDSPAQTFDEAMLSVLVNLLPSIVEVHWAGSLRWLQLLITRFLPLDRNHSIAQKCISLVQQIAAEISNRVNPYHLLLATRFGLYNTPFEMELFDLEPPMLPKFSSMPVTYASVVASEQTGPSVTSSSAVHSSKIYSQDSIDLRDLLTLPAHPASEFVVSSKLKALCANHNMKGLLEVEPLHFTCHAASDGTKMEKIDPGMSTINIGPTLYDSTATTNNGVPDIKTIHHTYNLDAGSLGPHIQAKSTATLSDLLSMYTGRVLKKSSPQLLLTPDEQSDCDEANDISGDNQTWHNTQNNMPSSHMLSSIVTKEKSCVQNIDTAVNKIEDGNPKKREDIAFPWGRLLCWPPQQALVVERMHSGARRFVILDFGSPILLTDLMIPSCNDLVSLSIDIWIKNEETDGTRLIVAGDIGSKPLIVCDLQPPPVCRYLKITTIGRYGMSTTTCKIPLGVFYGHMVVLPGEDYSELNDSSSFDANIFDPSLQVTIDTQCNILSALAEDVQCRFSLATERLKALLDPLLCSETPNVMHMQNYLCYNKTFNENKEQPSAKILSTYQECIMFQHQLNIVRGVWRRLELWRGLRNVPTTSFANAPSDKLRVLGETLLDILLYTVYEIGPLHRPTSLYEVFTPTICEKFFHSICVVTPAPRLQLHAAALLVGMAGHQPWWGNFLSNTLINLYSSASIHIFPQDRVFILLTFLGRKSLVAGGNKSSVIEAMVRTLGKLLAPLTNVQSSDSNRLDITLIGWVLLFLSICLDTIAPPPCFEDNHEKTREQGLFSRWEFIQGESAMQRKYVNANRSSASRSYRKRLQKRLLHHKQQLHELEQAKKSAASKGLMTLSSDAATLYNKVEATLKVQERYFKKTLKQHSAKHYKDILKRNESLLRNPCCSQTRSSASKPDVMDLEVEYNVTNLSHQYVLPVARGLVALILHNSANVDMFLLACKIVARLVISTRPAIGLCELMTEEQLLKLIRLATDTSDVAWSSHAVSCLLMDLLEGGRLYPRACSTHEGSPSEENLESLGNHTEESSSRTEEDSISVAGSSAPSAATLAEGFVEGDADEDAQDNIVVTSTTASTSKSNGYLPSLLESDDSELEDFLDDILERGRNMLKKDSTVSKILTSAITGSISLAMDARLEYGVEMGVEISLRILSTVGMYNLPHSINATVHMPSEANRCCQQSYLRTETNDKSQEVGNFSDPTPSNLSMLTRCFEKMFTDLYLR</sequence>
<dbReference type="OrthoDB" id="47801at2759"/>
<evidence type="ECO:0000256" key="1">
    <source>
        <dbReference type="SAM" id="Coils"/>
    </source>
</evidence>
<dbReference type="STRING" id="67767.A0A0J7NDK1"/>
<dbReference type="PaxDb" id="67767-A0A0J7NDK1"/>
<evidence type="ECO:0000313" key="4">
    <source>
        <dbReference type="Proteomes" id="UP000036403"/>
    </source>
</evidence>
<dbReference type="EMBL" id="LBMM01006480">
    <property type="protein sequence ID" value="KMQ90585.1"/>
    <property type="molecule type" value="Genomic_DNA"/>
</dbReference>
<gene>
    <name evidence="3" type="ORF">RF55_9636</name>
</gene>
<feature type="non-terminal residue" evidence="3">
    <location>
        <position position="1320"/>
    </location>
</feature>
<reference evidence="3 4" key="1">
    <citation type="submission" date="2015-04" db="EMBL/GenBank/DDBJ databases">
        <title>Lasius niger genome sequencing.</title>
        <authorList>
            <person name="Konorov E.A."/>
            <person name="Nikitin M.A."/>
            <person name="Kirill M.V."/>
            <person name="Chang P."/>
        </authorList>
    </citation>
    <scope>NUCLEOTIDE SEQUENCE [LARGE SCALE GENOMIC DNA]</scope>
    <source>
        <tissue evidence="3">Whole</tissue>
    </source>
</reference>
<organism evidence="3 4">
    <name type="scientific">Lasius niger</name>
    <name type="common">Black garden ant</name>
    <dbReference type="NCBI Taxonomy" id="67767"/>
    <lineage>
        <taxon>Eukaryota</taxon>
        <taxon>Metazoa</taxon>
        <taxon>Ecdysozoa</taxon>
        <taxon>Arthropoda</taxon>
        <taxon>Hexapoda</taxon>
        <taxon>Insecta</taxon>
        <taxon>Pterygota</taxon>
        <taxon>Neoptera</taxon>
        <taxon>Endopterygota</taxon>
        <taxon>Hymenoptera</taxon>
        <taxon>Apocrita</taxon>
        <taxon>Aculeata</taxon>
        <taxon>Formicoidea</taxon>
        <taxon>Formicidae</taxon>
        <taxon>Formicinae</taxon>
        <taxon>Lasius</taxon>
        <taxon>Lasius</taxon>
    </lineage>
</organism>
<feature type="compositionally biased region" description="Basic and acidic residues" evidence="2">
    <location>
        <begin position="1124"/>
        <end position="1134"/>
    </location>
</feature>
<keyword evidence="4" id="KW-1185">Reference proteome</keyword>
<accession>A0A0J7NDK1</accession>
<protein>
    <submittedName>
        <fullName evidence="3">Baculoviral iap repeat-containing protein 6</fullName>
    </submittedName>
</protein>